<dbReference type="EMBL" id="JBHSBD010000106">
    <property type="protein sequence ID" value="MFC3970509.1"/>
    <property type="molecule type" value="Genomic_DNA"/>
</dbReference>
<dbReference type="InterPro" id="IPR026968">
    <property type="entry name" value="PcaD/CatD"/>
</dbReference>
<dbReference type="SUPFAM" id="SSF53474">
    <property type="entry name" value="alpha/beta-Hydrolases"/>
    <property type="match status" value="1"/>
</dbReference>
<accession>A0ABV8EFT9</accession>
<keyword evidence="2" id="KW-0378">Hydrolase</keyword>
<sequence length="261" mass="28610">MPYLDLPTHRLHYRLDGAGADKPWLIFCNSLGTDLHMWDGQMEALAKDFRILRYDRRGHGLSSAPPSAFTLSELADDVIALMDHLAIEQANFCGLSIGGLVGQWLAIHAGHRFDKFIFCATAARIGTGDSWQARIDAVAEKGLSPLLSGTAERWFSPEFRSSASDVVQIFIETFGMTSINGYMGCCAALRDADLRVDLGRIDHPVLAISGMDDPVCPPSDLEYIAASVVHGRHVSLPGRHIVNVEAADRFNATLAEFLKTR</sequence>
<protein>
    <submittedName>
        <fullName evidence="2">3-oxoadipate enol-lactonase</fullName>
        <ecNumber evidence="2">3.1.1.24</ecNumber>
    </submittedName>
</protein>
<dbReference type="EC" id="3.1.1.24" evidence="2"/>
<proteinExistence type="predicted"/>
<dbReference type="NCBIfam" id="TIGR02427">
    <property type="entry name" value="protocat_pcaD"/>
    <property type="match status" value="1"/>
</dbReference>
<dbReference type="InterPro" id="IPR000073">
    <property type="entry name" value="AB_hydrolase_1"/>
</dbReference>
<dbReference type="GO" id="GO:0047570">
    <property type="term" value="F:3-oxoadipate enol-lactonase activity"/>
    <property type="evidence" value="ECO:0007669"/>
    <property type="project" value="UniProtKB-EC"/>
</dbReference>
<dbReference type="RefSeq" id="WP_247261778.1">
    <property type="nucleotide sequence ID" value="NZ_JALJQZ010000027.1"/>
</dbReference>
<comment type="caution">
    <text evidence="2">The sequence shown here is derived from an EMBL/GenBank/DDBJ whole genome shotgun (WGS) entry which is preliminary data.</text>
</comment>
<dbReference type="Gene3D" id="3.40.50.1820">
    <property type="entry name" value="alpha/beta hydrolase"/>
    <property type="match status" value="1"/>
</dbReference>
<reference evidence="3" key="1">
    <citation type="journal article" date="2019" name="Int. J. Syst. Evol. Microbiol.">
        <title>The Global Catalogue of Microorganisms (GCM) 10K type strain sequencing project: providing services to taxonomists for standard genome sequencing and annotation.</title>
        <authorList>
            <consortium name="The Broad Institute Genomics Platform"/>
            <consortium name="The Broad Institute Genome Sequencing Center for Infectious Disease"/>
            <person name="Wu L."/>
            <person name="Ma J."/>
        </authorList>
    </citation>
    <scope>NUCLEOTIDE SEQUENCE [LARGE SCALE GENOMIC DNA]</scope>
    <source>
        <strain evidence="3">TBRC 5781</strain>
    </source>
</reference>
<dbReference type="InterPro" id="IPR050471">
    <property type="entry name" value="AB_hydrolase"/>
</dbReference>
<evidence type="ECO:0000313" key="3">
    <source>
        <dbReference type="Proteomes" id="UP001595697"/>
    </source>
</evidence>
<dbReference type="PANTHER" id="PTHR43433">
    <property type="entry name" value="HYDROLASE, ALPHA/BETA FOLD FAMILY PROTEIN"/>
    <property type="match status" value="1"/>
</dbReference>
<feature type="domain" description="AB hydrolase-1" evidence="1">
    <location>
        <begin position="23"/>
        <end position="245"/>
    </location>
</feature>
<dbReference type="PANTHER" id="PTHR43433:SF5">
    <property type="entry name" value="AB HYDROLASE-1 DOMAIN-CONTAINING PROTEIN"/>
    <property type="match status" value="1"/>
</dbReference>
<organism evidence="2 3">
    <name type="scientific">Rhizobium lemnae</name>
    <dbReference type="NCBI Taxonomy" id="1214924"/>
    <lineage>
        <taxon>Bacteria</taxon>
        <taxon>Pseudomonadati</taxon>
        <taxon>Pseudomonadota</taxon>
        <taxon>Alphaproteobacteria</taxon>
        <taxon>Hyphomicrobiales</taxon>
        <taxon>Rhizobiaceae</taxon>
        <taxon>Rhizobium/Agrobacterium group</taxon>
        <taxon>Rhizobium</taxon>
    </lineage>
</organism>
<dbReference type="Proteomes" id="UP001595697">
    <property type="component" value="Unassembled WGS sequence"/>
</dbReference>
<gene>
    <name evidence="2" type="primary">pcaD</name>
    <name evidence="2" type="ORF">ACFOVS_20720</name>
</gene>
<name>A0ABV8EFT9_9HYPH</name>
<dbReference type="InterPro" id="IPR029058">
    <property type="entry name" value="AB_hydrolase_fold"/>
</dbReference>
<evidence type="ECO:0000259" key="1">
    <source>
        <dbReference type="Pfam" id="PF00561"/>
    </source>
</evidence>
<dbReference type="Pfam" id="PF00561">
    <property type="entry name" value="Abhydrolase_1"/>
    <property type="match status" value="1"/>
</dbReference>
<keyword evidence="3" id="KW-1185">Reference proteome</keyword>
<evidence type="ECO:0000313" key="2">
    <source>
        <dbReference type="EMBL" id="MFC3970509.1"/>
    </source>
</evidence>